<dbReference type="GO" id="GO:0005737">
    <property type="term" value="C:cytoplasm"/>
    <property type="evidence" value="ECO:0007669"/>
    <property type="project" value="UniProtKB-SubCell"/>
</dbReference>
<keyword evidence="3 6" id="KW-0238">DNA-binding</keyword>
<evidence type="ECO:0000256" key="4">
    <source>
        <dbReference type="ARBA" id="ARBA00023172"/>
    </source>
</evidence>
<comment type="function">
    <text evidence="6">The RuvA-RuvB-RuvC complex processes Holliday junction (HJ) DNA during genetic recombination and DNA repair, while the RuvA-RuvB complex plays an important role in the rescue of blocked DNA replication forks via replication fork reversal (RFR). RuvA specifically binds to HJ cruciform DNA, conferring on it an open structure. The RuvB hexamer acts as an ATP-dependent pump, pulling dsDNA into and through the RuvAB complex. HJ branch migration allows RuvC to scan DNA until it finds its consensus sequence, where it cleaves and resolves the cruciform DNA.</text>
</comment>
<dbReference type="Proteomes" id="UP000254601">
    <property type="component" value="Unassembled WGS sequence"/>
</dbReference>
<gene>
    <name evidence="6 8" type="primary">ruvA</name>
    <name evidence="8" type="ORF">NCTC13337_00130</name>
</gene>
<dbReference type="GO" id="GO:0006310">
    <property type="term" value="P:DNA recombination"/>
    <property type="evidence" value="ECO:0007669"/>
    <property type="project" value="UniProtKB-UniRule"/>
</dbReference>
<keyword evidence="1 6" id="KW-0963">Cytoplasm</keyword>
<dbReference type="InterPro" id="IPR012340">
    <property type="entry name" value="NA-bd_OB-fold"/>
</dbReference>
<reference evidence="8 9" key="1">
    <citation type="submission" date="2018-06" db="EMBL/GenBank/DDBJ databases">
        <authorList>
            <consortium name="Pathogen Informatics"/>
            <person name="Doyle S."/>
        </authorList>
    </citation>
    <scope>NUCLEOTIDE SEQUENCE [LARGE SCALE GENOMIC DNA]</scope>
    <source>
        <strain evidence="8 9">NCTC13337</strain>
    </source>
</reference>
<keyword evidence="9" id="KW-1185">Reference proteome</keyword>
<dbReference type="InterPro" id="IPR011114">
    <property type="entry name" value="RuvA_C"/>
</dbReference>
<dbReference type="InterPro" id="IPR010994">
    <property type="entry name" value="RuvA_2-like"/>
</dbReference>
<name>A0A380MLY2_9GAMM</name>
<dbReference type="GO" id="GO:0016787">
    <property type="term" value="F:hydrolase activity"/>
    <property type="evidence" value="ECO:0007669"/>
    <property type="project" value="UniProtKB-KW"/>
</dbReference>
<dbReference type="Gene3D" id="1.10.150.20">
    <property type="entry name" value="5' to 3' exonuclease, C-terminal subdomain"/>
    <property type="match status" value="1"/>
</dbReference>
<keyword evidence="4 6" id="KW-0233">DNA recombination</keyword>
<accession>A0A380MLY2</accession>
<feature type="domain" description="Helix-hairpin-helix DNA-binding motif class 1" evidence="7">
    <location>
        <begin position="72"/>
        <end position="91"/>
    </location>
</feature>
<dbReference type="InterPro" id="IPR003583">
    <property type="entry name" value="Hlx-hairpin-Hlx_DNA-bd_motif"/>
</dbReference>
<dbReference type="AlphaFoldDB" id="A0A380MLY2"/>
<dbReference type="SUPFAM" id="SSF50249">
    <property type="entry name" value="Nucleic acid-binding proteins"/>
    <property type="match status" value="1"/>
</dbReference>
<dbReference type="InterPro" id="IPR013849">
    <property type="entry name" value="DNA_helicase_Holl-junc_RuvA_I"/>
</dbReference>
<evidence type="ECO:0000313" key="8">
    <source>
        <dbReference type="EMBL" id="SUO93258.1"/>
    </source>
</evidence>
<dbReference type="CDD" id="cd14332">
    <property type="entry name" value="UBA_RuvA_C"/>
    <property type="match status" value="1"/>
</dbReference>
<keyword evidence="8" id="KW-0547">Nucleotide-binding</keyword>
<evidence type="ECO:0000256" key="5">
    <source>
        <dbReference type="ARBA" id="ARBA00023204"/>
    </source>
</evidence>
<evidence type="ECO:0000259" key="7">
    <source>
        <dbReference type="SMART" id="SM00278"/>
    </source>
</evidence>
<dbReference type="EMBL" id="UHIC01000001">
    <property type="protein sequence ID" value="SUO93258.1"/>
    <property type="molecule type" value="Genomic_DNA"/>
</dbReference>
<organism evidence="8 9">
    <name type="scientific">Suttonella ornithocola</name>
    <dbReference type="NCBI Taxonomy" id="279832"/>
    <lineage>
        <taxon>Bacteria</taxon>
        <taxon>Pseudomonadati</taxon>
        <taxon>Pseudomonadota</taxon>
        <taxon>Gammaproteobacteria</taxon>
        <taxon>Cardiobacteriales</taxon>
        <taxon>Cardiobacteriaceae</taxon>
        <taxon>Suttonella</taxon>
    </lineage>
</organism>
<dbReference type="HAMAP" id="MF_00031">
    <property type="entry name" value="DNA_HJ_migration_RuvA"/>
    <property type="match status" value="1"/>
</dbReference>
<comment type="similarity">
    <text evidence="6">Belongs to the RuvA family.</text>
</comment>
<dbReference type="Gene3D" id="2.40.50.140">
    <property type="entry name" value="Nucleic acid-binding proteins"/>
    <property type="match status" value="1"/>
</dbReference>
<evidence type="ECO:0000256" key="1">
    <source>
        <dbReference type="ARBA" id="ARBA00022490"/>
    </source>
</evidence>
<keyword evidence="5 6" id="KW-0234">DNA repair</keyword>
<comment type="domain">
    <text evidence="6">Has three domains with a flexible linker between the domains II and III and assumes an 'L' shape. Domain III is highly mobile and contacts RuvB.</text>
</comment>
<dbReference type="GO" id="GO:0009379">
    <property type="term" value="C:Holliday junction helicase complex"/>
    <property type="evidence" value="ECO:0007669"/>
    <property type="project" value="InterPro"/>
</dbReference>
<dbReference type="InterPro" id="IPR000085">
    <property type="entry name" value="RuvA"/>
</dbReference>
<comment type="caution">
    <text evidence="6">Lacks conserved residue(s) required for the propagation of feature annotation.</text>
</comment>
<evidence type="ECO:0000256" key="3">
    <source>
        <dbReference type="ARBA" id="ARBA00023125"/>
    </source>
</evidence>
<evidence type="ECO:0000256" key="2">
    <source>
        <dbReference type="ARBA" id="ARBA00022763"/>
    </source>
</evidence>
<evidence type="ECO:0000313" key="9">
    <source>
        <dbReference type="Proteomes" id="UP000254601"/>
    </source>
</evidence>
<dbReference type="GO" id="GO:0006281">
    <property type="term" value="P:DNA repair"/>
    <property type="evidence" value="ECO:0007669"/>
    <property type="project" value="UniProtKB-UniRule"/>
</dbReference>
<dbReference type="Pfam" id="PF14520">
    <property type="entry name" value="HHH_5"/>
    <property type="match status" value="1"/>
</dbReference>
<dbReference type="GO" id="GO:0009378">
    <property type="term" value="F:four-way junction helicase activity"/>
    <property type="evidence" value="ECO:0007669"/>
    <property type="project" value="InterPro"/>
</dbReference>
<dbReference type="RefSeq" id="WP_072575713.1">
    <property type="nucleotide sequence ID" value="NZ_LWHB01000021.1"/>
</dbReference>
<evidence type="ECO:0000256" key="6">
    <source>
        <dbReference type="HAMAP-Rule" id="MF_00031"/>
    </source>
</evidence>
<dbReference type="GO" id="GO:0000400">
    <property type="term" value="F:four-way junction DNA binding"/>
    <property type="evidence" value="ECO:0007669"/>
    <property type="project" value="UniProtKB-UniRule"/>
</dbReference>
<dbReference type="GO" id="GO:0048476">
    <property type="term" value="C:Holliday junction resolvase complex"/>
    <property type="evidence" value="ECO:0007669"/>
    <property type="project" value="UniProtKB-UniRule"/>
</dbReference>
<sequence>MIGWLQGTVVFKQANQVMLNVGGVGYEISVPVSVIEELHQGQTAELFIHHAMREDGQYLYGFSTLAQRALFRELIRVSGIGPKLGLLILSGFSVDGLVTAIREQNSAALVKLPGIGKKTAERLLIDLKDRVGKQVANINGKDLGESHSLEFSNVAPQEALEALVALELKPSEAAKLVDAAVKVLGEEADTAALIKIAFALKLQGAK</sequence>
<dbReference type="Pfam" id="PF01330">
    <property type="entry name" value="RuvA_N"/>
    <property type="match status" value="1"/>
</dbReference>
<keyword evidence="8" id="KW-0347">Helicase</keyword>
<keyword evidence="8" id="KW-0067">ATP-binding</keyword>
<feature type="domain" description="Helix-hairpin-helix DNA-binding motif class 1" evidence="7">
    <location>
        <begin position="107"/>
        <end position="126"/>
    </location>
</feature>
<keyword evidence="2 6" id="KW-0227">DNA damage</keyword>
<dbReference type="OrthoDB" id="5293449at2"/>
<keyword evidence="8" id="KW-0378">Hydrolase</keyword>
<dbReference type="NCBIfam" id="TIGR00084">
    <property type="entry name" value="ruvA"/>
    <property type="match status" value="1"/>
</dbReference>
<proteinExistence type="inferred from homology"/>
<protein>
    <recommendedName>
        <fullName evidence="6">Holliday junction branch migration complex subunit RuvA</fullName>
    </recommendedName>
</protein>
<dbReference type="SUPFAM" id="SSF47781">
    <property type="entry name" value="RuvA domain 2-like"/>
    <property type="match status" value="1"/>
</dbReference>
<comment type="subunit">
    <text evidence="6">Homotetramer. Forms an RuvA(8)-RuvB(12)-Holliday junction (HJ) complex. HJ DNA is sandwiched between 2 RuvA tetramers; dsDNA enters through RuvA and exits via RuvB. An RuvB hexamer assembles on each DNA strand where it exits the tetramer. Each RuvB hexamer is contacted by two RuvA subunits (via domain III) on 2 adjacent RuvB subunits; this complex drives branch migration. In the full resolvosome a probable DNA-RuvA(4)-RuvB(12)-RuvC(2) complex forms which resolves the HJ.</text>
</comment>
<comment type="subcellular location">
    <subcellularLocation>
        <location evidence="6">Cytoplasm</location>
    </subcellularLocation>
</comment>
<dbReference type="GO" id="GO:0005524">
    <property type="term" value="F:ATP binding"/>
    <property type="evidence" value="ECO:0007669"/>
    <property type="project" value="InterPro"/>
</dbReference>
<feature type="region of interest" description="Domain III" evidence="6">
    <location>
        <begin position="146"/>
        <end position="206"/>
    </location>
</feature>
<dbReference type="SMART" id="SM00278">
    <property type="entry name" value="HhH1"/>
    <property type="match status" value="2"/>
</dbReference>